<dbReference type="GO" id="GO:0016102">
    <property type="term" value="P:diterpenoid biosynthetic process"/>
    <property type="evidence" value="ECO:0007669"/>
    <property type="project" value="InterPro"/>
</dbReference>
<keyword evidence="2" id="KW-0479">Metal-binding</keyword>
<reference evidence="7" key="1">
    <citation type="submission" date="2023-07" db="EMBL/GenBank/DDBJ databases">
        <title>draft genome sequence of fig (Ficus carica).</title>
        <authorList>
            <person name="Takahashi T."/>
            <person name="Nishimura K."/>
        </authorList>
    </citation>
    <scope>NUCLEOTIDE SEQUENCE</scope>
</reference>
<dbReference type="GO" id="GO:0000287">
    <property type="term" value="F:magnesium ion binding"/>
    <property type="evidence" value="ECO:0007669"/>
    <property type="project" value="InterPro"/>
</dbReference>
<dbReference type="InterPro" id="IPR008930">
    <property type="entry name" value="Terpenoid_cyclase/PrenylTrfase"/>
</dbReference>
<keyword evidence="3" id="KW-0460">Magnesium</keyword>
<evidence type="ECO:0000313" key="8">
    <source>
        <dbReference type="Proteomes" id="UP001187192"/>
    </source>
</evidence>
<keyword evidence="8" id="KW-1185">Reference proteome</keyword>
<sequence length="409" mass="47989">MLNSTSHLAQLQQIDMLQKLGLSYHFLDEIKHILKSVSCCLDSDGSDVWKDNLYATALKFRLLRQHRFYIPQEVFNTFKDEAGRFKACICDDAMGMLSLYEASFHLVHGETILEEAREFSTKNLREFISQNKDENHLSKLIVHALEIPLHWRAPRLEARWFIDLYKRSHDVDSTLLDLAKLDFNWVQSIHQEELKELSRDRLPENYLWATGMVHEPQLEYCRRMSTKIFAILTIIDDVFDVYGKLHELELFTDAFESWNMNAMDQLPDYMKICFLAVYNFTNEVAYHVLKEQGFHILKYLRKAFELKRGDATPTSIQCYMQETGATEDEARQHIKSFIDQTWKQLNKDRTENSPFSRTFIDIVVNLARITMWMYENRDGFGVQNHGITKDIASLLFLTSIPLGCEVQDI</sequence>
<dbReference type="SUPFAM" id="SSF48576">
    <property type="entry name" value="Terpenoid synthases"/>
    <property type="match status" value="1"/>
</dbReference>
<name>A0AA88DNY9_FICCA</name>
<feature type="domain" description="Terpene synthase metal-binding" evidence="6">
    <location>
        <begin position="192"/>
        <end position="304"/>
    </location>
</feature>
<dbReference type="AlphaFoldDB" id="A0AA88DNY9"/>
<dbReference type="Proteomes" id="UP001187192">
    <property type="component" value="Unassembled WGS sequence"/>
</dbReference>
<comment type="cofactor">
    <cofactor evidence="1">
        <name>Mg(2+)</name>
        <dbReference type="ChEBI" id="CHEBI:18420"/>
    </cofactor>
</comment>
<dbReference type="InterPro" id="IPR050148">
    <property type="entry name" value="Terpene_synthase-like"/>
</dbReference>
<feature type="domain" description="Terpene synthase N-terminal" evidence="5">
    <location>
        <begin position="6"/>
        <end position="145"/>
    </location>
</feature>
<keyword evidence="4" id="KW-0456">Lyase</keyword>
<dbReference type="GO" id="GO:0010333">
    <property type="term" value="F:terpene synthase activity"/>
    <property type="evidence" value="ECO:0007669"/>
    <property type="project" value="InterPro"/>
</dbReference>
<dbReference type="Pfam" id="PF01397">
    <property type="entry name" value="Terpene_synth"/>
    <property type="match status" value="1"/>
</dbReference>
<evidence type="ECO:0000259" key="6">
    <source>
        <dbReference type="Pfam" id="PF03936"/>
    </source>
</evidence>
<dbReference type="Gene3D" id="1.10.600.10">
    <property type="entry name" value="Farnesyl Diphosphate Synthase"/>
    <property type="match status" value="2"/>
</dbReference>
<evidence type="ECO:0000256" key="2">
    <source>
        <dbReference type="ARBA" id="ARBA00022723"/>
    </source>
</evidence>
<dbReference type="Gene3D" id="1.50.10.130">
    <property type="entry name" value="Terpene synthase, N-terminal domain"/>
    <property type="match status" value="1"/>
</dbReference>
<dbReference type="CDD" id="cd00684">
    <property type="entry name" value="Terpene_cyclase_plant_C1"/>
    <property type="match status" value="1"/>
</dbReference>
<dbReference type="InterPro" id="IPR036965">
    <property type="entry name" value="Terpene_synth_N_sf"/>
</dbReference>
<proteinExistence type="predicted"/>
<gene>
    <name evidence="7" type="ORF">TIFTF001_027972</name>
</gene>
<dbReference type="InterPro" id="IPR005630">
    <property type="entry name" value="Terpene_synthase_metal-bd"/>
</dbReference>
<comment type="caution">
    <text evidence="7">The sequence shown here is derived from an EMBL/GenBank/DDBJ whole genome shotgun (WGS) entry which is preliminary data.</text>
</comment>
<organism evidence="7 8">
    <name type="scientific">Ficus carica</name>
    <name type="common">Common fig</name>
    <dbReference type="NCBI Taxonomy" id="3494"/>
    <lineage>
        <taxon>Eukaryota</taxon>
        <taxon>Viridiplantae</taxon>
        <taxon>Streptophyta</taxon>
        <taxon>Embryophyta</taxon>
        <taxon>Tracheophyta</taxon>
        <taxon>Spermatophyta</taxon>
        <taxon>Magnoliopsida</taxon>
        <taxon>eudicotyledons</taxon>
        <taxon>Gunneridae</taxon>
        <taxon>Pentapetalae</taxon>
        <taxon>rosids</taxon>
        <taxon>fabids</taxon>
        <taxon>Rosales</taxon>
        <taxon>Moraceae</taxon>
        <taxon>Ficeae</taxon>
        <taxon>Ficus</taxon>
    </lineage>
</organism>
<evidence type="ECO:0000259" key="5">
    <source>
        <dbReference type="Pfam" id="PF01397"/>
    </source>
</evidence>
<evidence type="ECO:0000256" key="4">
    <source>
        <dbReference type="ARBA" id="ARBA00023239"/>
    </source>
</evidence>
<evidence type="ECO:0000313" key="7">
    <source>
        <dbReference type="EMBL" id="GMN58877.1"/>
    </source>
</evidence>
<dbReference type="InterPro" id="IPR001906">
    <property type="entry name" value="Terpene_synth_N"/>
</dbReference>
<protein>
    <submittedName>
        <fullName evidence="7">Uncharacterized protein</fullName>
    </submittedName>
</protein>
<dbReference type="InterPro" id="IPR044814">
    <property type="entry name" value="Terpene_cyclase_plant_C1"/>
</dbReference>
<dbReference type="FunFam" id="1.50.10.130:FF:000001">
    <property type="entry name" value="Isoprene synthase, chloroplastic"/>
    <property type="match status" value="1"/>
</dbReference>
<dbReference type="InterPro" id="IPR008949">
    <property type="entry name" value="Isoprenoid_synthase_dom_sf"/>
</dbReference>
<dbReference type="EMBL" id="BTGU01000082">
    <property type="protein sequence ID" value="GMN58877.1"/>
    <property type="molecule type" value="Genomic_DNA"/>
</dbReference>
<accession>A0AA88DNY9</accession>
<dbReference type="SUPFAM" id="SSF48239">
    <property type="entry name" value="Terpenoid cyclases/Protein prenyltransferases"/>
    <property type="match status" value="1"/>
</dbReference>
<dbReference type="PANTHER" id="PTHR31225:SF9">
    <property type="entry name" value="TERPENE SYNTHASE 10"/>
    <property type="match status" value="1"/>
</dbReference>
<evidence type="ECO:0000256" key="3">
    <source>
        <dbReference type="ARBA" id="ARBA00022842"/>
    </source>
</evidence>
<evidence type="ECO:0000256" key="1">
    <source>
        <dbReference type="ARBA" id="ARBA00001946"/>
    </source>
</evidence>
<dbReference type="PANTHER" id="PTHR31225">
    <property type="entry name" value="OS04G0344100 PROTEIN-RELATED"/>
    <property type="match status" value="1"/>
</dbReference>
<dbReference type="Pfam" id="PF03936">
    <property type="entry name" value="Terpene_synth_C"/>
    <property type="match status" value="1"/>
</dbReference>